<evidence type="ECO:0000256" key="2">
    <source>
        <dbReference type="ARBA" id="ARBA00004777"/>
    </source>
</evidence>
<dbReference type="GO" id="GO:0106312">
    <property type="term" value="F:methylenetetrahydrofolate reductase (NADH) activity"/>
    <property type="evidence" value="ECO:0007669"/>
    <property type="project" value="UniProtKB-EC"/>
</dbReference>
<organism evidence="9">
    <name type="scientific">uncultured Rubrobacteraceae bacterium</name>
    <dbReference type="NCBI Taxonomy" id="349277"/>
    <lineage>
        <taxon>Bacteria</taxon>
        <taxon>Bacillati</taxon>
        <taxon>Actinomycetota</taxon>
        <taxon>Rubrobacteria</taxon>
        <taxon>Rubrobacterales</taxon>
        <taxon>Rubrobacteraceae</taxon>
        <taxon>environmental samples</taxon>
    </lineage>
</organism>
<dbReference type="GO" id="GO:0071949">
    <property type="term" value="F:FAD binding"/>
    <property type="evidence" value="ECO:0007669"/>
    <property type="project" value="TreeGrafter"/>
</dbReference>
<evidence type="ECO:0000256" key="5">
    <source>
        <dbReference type="ARBA" id="ARBA00022827"/>
    </source>
</evidence>
<name>A0A6J4PJ80_9ACTN</name>
<dbReference type="SUPFAM" id="SSF51730">
    <property type="entry name" value="FAD-linked oxidoreductase"/>
    <property type="match status" value="1"/>
</dbReference>
<reference evidence="9" key="1">
    <citation type="submission" date="2020-02" db="EMBL/GenBank/DDBJ databases">
        <authorList>
            <person name="Meier V. D."/>
        </authorList>
    </citation>
    <scope>NUCLEOTIDE SEQUENCE</scope>
    <source>
        <strain evidence="9">AVDCRST_MAG55</strain>
    </source>
</reference>
<comment type="cofactor">
    <cofactor evidence="1 8">
        <name>FAD</name>
        <dbReference type="ChEBI" id="CHEBI:57692"/>
    </cofactor>
</comment>
<dbReference type="UniPathway" id="UPA00193"/>
<keyword evidence="5 8" id="KW-0274">FAD</keyword>
<dbReference type="GO" id="GO:0005829">
    <property type="term" value="C:cytosol"/>
    <property type="evidence" value="ECO:0007669"/>
    <property type="project" value="TreeGrafter"/>
</dbReference>
<evidence type="ECO:0000256" key="6">
    <source>
        <dbReference type="ARBA" id="ARBA00023002"/>
    </source>
</evidence>
<dbReference type="Gene3D" id="3.20.20.220">
    <property type="match status" value="1"/>
</dbReference>
<evidence type="ECO:0000256" key="3">
    <source>
        <dbReference type="ARBA" id="ARBA00006743"/>
    </source>
</evidence>
<keyword evidence="6 8" id="KW-0560">Oxidoreductase</keyword>
<protein>
    <recommendedName>
        <fullName evidence="8">Methylenetetrahydrofolate reductase</fullName>
    </recommendedName>
</protein>
<comment type="pathway">
    <text evidence="2 8">One-carbon metabolism; tetrahydrofolate interconversion.</text>
</comment>
<keyword evidence="4 8" id="KW-0285">Flavoprotein</keyword>
<dbReference type="Pfam" id="PF02219">
    <property type="entry name" value="MTHFR"/>
    <property type="match status" value="1"/>
</dbReference>
<dbReference type="AlphaFoldDB" id="A0A6J4PJ80"/>
<dbReference type="GO" id="GO:0035999">
    <property type="term" value="P:tetrahydrofolate interconversion"/>
    <property type="evidence" value="ECO:0007669"/>
    <property type="project" value="UniProtKB-UniPathway"/>
</dbReference>
<dbReference type="EMBL" id="CADCUZ010000067">
    <property type="protein sequence ID" value="CAA9414346.1"/>
    <property type="molecule type" value="Genomic_DNA"/>
</dbReference>
<evidence type="ECO:0000256" key="4">
    <source>
        <dbReference type="ARBA" id="ARBA00022630"/>
    </source>
</evidence>
<sequence>MSDVGKRATLKGPAWFRFEMMPTEGAAEQAAYLPEGAKVAVSCSPAKGVEGTLALSKELSGRGFRVVPHVSARLVEDEAHLEQILRRLGGVGVKDIFVVGGDTKEPAGPFEDAFALLSAMADVGHGFAHVGVTGYPEGHPTIADGDLRRALRDKLPFATYVVTQMCFDPEAILGWVAGIRREGIELPVYVGIPGAVERRKLLRISLRIGVGDSVRFLAKHANIVASLFKPGYNPDTLVDELAPYIGDRDHNIAGFHVYTFNQVESTEKWRQRAPSLSGVAAG</sequence>
<dbReference type="InterPro" id="IPR029041">
    <property type="entry name" value="FAD-linked_oxidoreductase-like"/>
</dbReference>
<accession>A0A6J4PJ80</accession>
<evidence type="ECO:0000313" key="9">
    <source>
        <dbReference type="EMBL" id="CAA9414346.1"/>
    </source>
</evidence>
<gene>
    <name evidence="9" type="ORF">AVDCRST_MAG55-1549</name>
</gene>
<proteinExistence type="inferred from homology"/>
<evidence type="ECO:0000256" key="7">
    <source>
        <dbReference type="ARBA" id="ARBA00048628"/>
    </source>
</evidence>
<dbReference type="PANTHER" id="PTHR45754:SF3">
    <property type="entry name" value="METHYLENETETRAHYDROFOLATE REDUCTASE (NADPH)"/>
    <property type="match status" value="1"/>
</dbReference>
<comment type="similarity">
    <text evidence="3 8">Belongs to the methylenetetrahydrofolate reductase family.</text>
</comment>
<evidence type="ECO:0000256" key="1">
    <source>
        <dbReference type="ARBA" id="ARBA00001974"/>
    </source>
</evidence>
<dbReference type="GO" id="GO:0009086">
    <property type="term" value="P:methionine biosynthetic process"/>
    <property type="evidence" value="ECO:0007669"/>
    <property type="project" value="TreeGrafter"/>
</dbReference>
<dbReference type="PANTHER" id="PTHR45754">
    <property type="entry name" value="METHYLENETETRAHYDROFOLATE REDUCTASE"/>
    <property type="match status" value="1"/>
</dbReference>
<evidence type="ECO:0000256" key="8">
    <source>
        <dbReference type="RuleBase" id="RU003862"/>
    </source>
</evidence>
<comment type="catalytic activity">
    <reaction evidence="7">
        <text>(6S)-5-methyl-5,6,7,8-tetrahydrofolate + NAD(+) = (6R)-5,10-methylene-5,6,7,8-tetrahydrofolate + NADH + H(+)</text>
        <dbReference type="Rhea" id="RHEA:19821"/>
        <dbReference type="ChEBI" id="CHEBI:15378"/>
        <dbReference type="ChEBI" id="CHEBI:15636"/>
        <dbReference type="ChEBI" id="CHEBI:18608"/>
        <dbReference type="ChEBI" id="CHEBI:57540"/>
        <dbReference type="ChEBI" id="CHEBI:57945"/>
        <dbReference type="EC" id="1.5.1.54"/>
    </reaction>
    <physiologicalReaction direction="right-to-left" evidence="7">
        <dbReference type="Rhea" id="RHEA:19823"/>
    </physiologicalReaction>
</comment>
<dbReference type="InterPro" id="IPR003171">
    <property type="entry name" value="Mehydrof_redctse-like"/>
</dbReference>